<comment type="caution">
    <text evidence="2">The sequence shown here is derived from an EMBL/GenBank/DDBJ whole genome shotgun (WGS) entry which is preliminary data.</text>
</comment>
<dbReference type="AlphaFoldDB" id="A0AAV7UK30"/>
<reference evidence="2" key="1">
    <citation type="journal article" date="2022" name="bioRxiv">
        <title>Sequencing and chromosome-scale assembly of the giantPleurodeles waltlgenome.</title>
        <authorList>
            <person name="Brown T."/>
            <person name="Elewa A."/>
            <person name="Iarovenko S."/>
            <person name="Subramanian E."/>
            <person name="Araus A.J."/>
            <person name="Petzold A."/>
            <person name="Susuki M."/>
            <person name="Suzuki K.-i.T."/>
            <person name="Hayashi T."/>
            <person name="Toyoda A."/>
            <person name="Oliveira C."/>
            <person name="Osipova E."/>
            <person name="Leigh N.D."/>
            <person name="Simon A."/>
            <person name="Yun M.H."/>
        </authorList>
    </citation>
    <scope>NUCLEOTIDE SEQUENCE</scope>
    <source>
        <strain evidence="2">20211129_DDA</strain>
        <tissue evidence="2">Liver</tissue>
    </source>
</reference>
<feature type="compositionally biased region" description="Basic and acidic residues" evidence="1">
    <location>
        <begin position="90"/>
        <end position="107"/>
    </location>
</feature>
<evidence type="ECO:0000313" key="2">
    <source>
        <dbReference type="EMBL" id="KAJ1189076.1"/>
    </source>
</evidence>
<keyword evidence="3" id="KW-1185">Reference proteome</keyword>
<dbReference type="EMBL" id="JANPWB010000005">
    <property type="protein sequence ID" value="KAJ1189076.1"/>
    <property type="molecule type" value="Genomic_DNA"/>
</dbReference>
<feature type="compositionally biased region" description="Basic and acidic residues" evidence="1">
    <location>
        <begin position="45"/>
        <end position="55"/>
    </location>
</feature>
<feature type="region of interest" description="Disordered" evidence="1">
    <location>
        <begin position="152"/>
        <end position="181"/>
    </location>
</feature>
<dbReference type="Proteomes" id="UP001066276">
    <property type="component" value="Chromosome 3_1"/>
</dbReference>
<protein>
    <submittedName>
        <fullName evidence="2">Uncharacterized protein</fullName>
    </submittedName>
</protein>
<accession>A0AAV7UK30</accession>
<organism evidence="2 3">
    <name type="scientific">Pleurodeles waltl</name>
    <name type="common">Iberian ribbed newt</name>
    <dbReference type="NCBI Taxonomy" id="8319"/>
    <lineage>
        <taxon>Eukaryota</taxon>
        <taxon>Metazoa</taxon>
        <taxon>Chordata</taxon>
        <taxon>Craniata</taxon>
        <taxon>Vertebrata</taxon>
        <taxon>Euteleostomi</taxon>
        <taxon>Amphibia</taxon>
        <taxon>Batrachia</taxon>
        <taxon>Caudata</taxon>
        <taxon>Salamandroidea</taxon>
        <taxon>Salamandridae</taxon>
        <taxon>Pleurodelinae</taxon>
        <taxon>Pleurodeles</taxon>
    </lineage>
</organism>
<feature type="region of interest" description="Disordered" evidence="1">
    <location>
        <begin position="25"/>
        <end position="120"/>
    </location>
</feature>
<evidence type="ECO:0000256" key="1">
    <source>
        <dbReference type="SAM" id="MobiDB-lite"/>
    </source>
</evidence>
<name>A0AAV7UK30_PLEWA</name>
<proteinExistence type="predicted"/>
<sequence length="196" mass="19858">MSQGVVLYCSARSLGSAAVQPVLRLDPGPREVGTRPPGPQALSRRCRDGGEKDPGGKGLCRGLSAVPQAARAAPAPTRVGAAPLTRRLPPRREAGARRHSSGRDPLPEHAPALSGPPAALQPAALVSGGALKPVSAPPGASRRGRHLEHFFTGSAGPLCEGGTPASHQIAPADLSTGPRDAGEPCIAFLAPLDRGS</sequence>
<feature type="compositionally biased region" description="Low complexity" evidence="1">
    <location>
        <begin position="65"/>
        <end position="87"/>
    </location>
</feature>
<gene>
    <name evidence="2" type="ORF">NDU88_005827</name>
</gene>
<evidence type="ECO:0000313" key="3">
    <source>
        <dbReference type="Proteomes" id="UP001066276"/>
    </source>
</evidence>